<sequence>MTIAEPTTDTPTGGRSGPTFVELNFDDGLDRAAVETITETAALSAQATALVLQVSGRGAEDVAPELTVVNKWEAALRSLERADVPIVATATGPCHARALEVFLTADVRIASPTATFALADPGRVWPGMALHRVVTQIGAHVARRLLVEQGELSAQDALDVALVDRLVDDPRAEALRMLSVTSRLPNPDHARHRQLIFDAGSSSFEEALGRHLAAIERLLRRIDE</sequence>
<dbReference type="InterPro" id="IPR029045">
    <property type="entry name" value="ClpP/crotonase-like_dom_sf"/>
</dbReference>
<dbReference type="NCBIfam" id="NF042431">
    <property type="entry name" value="EnCoAhydt_DpgB"/>
    <property type="match status" value="1"/>
</dbReference>
<dbReference type="Proteomes" id="UP000278440">
    <property type="component" value="Unassembled WGS sequence"/>
</dbReference>
<dbReference type="EMBL" id="RBXT01000001">
    <property type="protein sequence ID" value="RKT79518.1"/>
    <property type="molecule type" value="Genomic_DNA"/>
</dbReference>
<dbReference type="OrthoDB" id="6006525at2"/>
<dbReference type="InterPro" id="IPR053545">
    <property type="entry name" value="Enoyl-CoA_hydratase-like"/>
</dbReference>
<dbReference type="GO" id="GO:0003824">
    <property type="term" value="F:catalytic activity"/>
    <property type="evidence" value="ECO:0007669"/>
    <property type="project" value="UniProtKB-ARBA"/>
</dbReference>
<dbReference type="PANTHER" id="PTHR11941:SF54">
    <property type="entry name" value="ENOYL-COA HYDRATASE, MITOCHONDRIAL"/>
    <property type="match status" value="1"/>
</dbReference>
<dbReference type="CDD" id="cd06558">
    <property type="entry name" value="crotonase-like"/>
    <property type="match status" value="1"/>
</dbReference>
<reference evidence="1 2" key="1">
    <citation type="submission" date="2018-10" db="EMBL/GenBank/DDBJ databases">
        <title>Sequencing the genomes of 1000 actinobacteria strains.</title>
        <authorList>
            <person name="Klenk H.-P."/>
        </authorList>
    </citation>
    <scope>NUCLEOTIDE SEQUENCE [LARGE SCALE GENOMIC DNA]</scope>
    <source>
        <strain evidence="1 2">DSM 44267</strain>
    </source>
</reference>
<protein>
    <submittedName>
        <fullName evidence="1">(3,5-dihydroxycyclohex-3-enyl)acetyl-CoA dehydratase subunit B</fullName>
    </submittedName>
</protein>
<dbReference type="PANTHER" id="PTHR11941">
    <property type="entry name" value="ENOYL-COA HYDRATASE-RELATED"/>
    <property type="match status" value="1"/>
</dbReference>
<accession>A0A495Y4K3</accession>
<gene>
    <name evidence="1" type="ORF">DFJ68_2991</name>
</gene>
<evidence type="ECO:0000313" key="2">
    <source>
        <dbReference type="Proteomes" id="UP000278440"/>
    </source>
</evidence>
<dbReference type="SUPFAM" id="SSF52096">
    <property type="entry name" value="ClpP/crotonase"/>
    <property type="match status" value="1"/>
</dbReference>
<name>A0A495Y4K3_9MICO</name>
<evidence type="ECO:0000313" key="1">
    <source>
        <dbReference type="EMBL" id="RKT79518.1"/>
    </source>
</evidence>
<dbReference type="Gene3D" id="3.90.226.10">
    <property type="entry name" value="2-enoyl-CoA Hydratase, Chain A, domain 1"/>
    <property type="match status" value="1"/>
</dbReference>
<dbReference type="RefSeq" id="WP_121034409.1">
    <property type="nucleotide sequence ID" value="NZ_RBXT01000001.1"/>
</dbReference>
<dbReference type="InterPro" id="IPR001753">
    <property type="entry name" value="Enoyl-CoA_hydra/iso"/>
</dbReference>
<dbReference type="GO" id="GO:0006635">
    <property type="term" value="P:fatty acid beta-oxidation"/>
    <property type="evidence" value="ECO:0007669"/>
    <property type="project" value="TreeGrafter"/>
</dbReference>
<comment type="caution">
    <text evidence="1">The sequence shown here is derived from an EMBL/GenBank/DDBJ whole genome shotgun (WGS) entry which is preliminary data.</text>
</comment>
<proteinExistence type="predicted"/>
<dbReference type="Pfam" id="PF00378">
    <property type="entry name" value="ECH_1"/>
    <property type="match status" value="1"/>
</dbReference>
<dbReference type="AlphaFoldDB" id="A0A495Y4K3"/>
<keyword evidence="2" id="KW-1185">Reference proteome</keyword>
<organism evidence="1 2">
    <name type="scientific">Terracoccus luteus</name>
    <dbReference type="NCBI Taxonomy" id="53356"/>
    <lineage>
        <taxon>Bacteria</taxon>
        <taxon>Bacillati</taxon>
        <taxon>Actinomycetota</taxon>
        <taxon>Actinomycetes</taxon>
        <taxon>Micrococcales</taxon>
        <taxon>Intrasporangiaceae</taxon>
        <taxon>Terracoccus</taxon>
    </lineage>
</organism>